<evidence type="ECO:0000256" key="1">
    <source>
        <dbReference type="ARBA" id="ARBA00022737"/>
    </source>
</evidence>
<keyword evidence="1" id="KW-0677">Repeat</keyword>
<name>A0A345I037_9ACTN</name>
<dbReference type="OrthoDB" id="9808778at2"/>
<dbReference type="EMBL" id="CP031194">
    <property type="protein sequence ID" value="AXG82311.1"/>
    <property type="molecule type" value="Genomic_DNA"/>
</dbReference>
<accession>A0A345I037</accession>
<organism evidence="4 5">
    <name type="scientific">Streptomyces paludis</name>
    <dbReference type="NCBI Taxonomy" id="2282738"/>
    <lineage>
        <taxon>Bacteria</taxon>
        <taxon>Bacillati</taxon>
        <taxon>Actinomycetota</taxon>
        <taxon>Actinomycetes</taxon>
        <taxon>Kitasatosporales</taxon>
        <taxon>Streptomycetaceae</taxon>
        <taxon>Streptomyces</taxon>
    </lineage>
</organism>
<evidence type="ECO:0000259" key="3">
    <source>
        <dbReference type="PROSITE" id="PS50234"/>
    </source>
</evidence>
<dbReference type="Proteomes" id="UP000253868">
    <property type="component" value="Chromosome"/>
</dbReference>
<dbReference type="InterPro" id="IPR036465">
    <property type="entry name" value="vWFA_dom_sf"/>
</dbReference>
<feature type="domain" description="VWFA" evidence="3">
    <location>
        <begin position="51"/>
        <end position="201"/>
    </location>
</feature>
<gene>
    <name evidence="4" type="ORF">DVK44_02380</name>
</gene>
<evidence type="ECO:0000313" key="4">
    <source>
        <dbReference type="EMBL" id="AXG82311.1"/>
    </source>
</evidence>
<dbReference type="InterPro" id="IPR002035">
    <property type="entry name" value="VWF_A"/>
</dbReference>
<sequence>MVAGSVTGSAAEPPDPANPVTPAVVAERLDPGGSLAVEKRVLTPEIPPKPDIVLLVDGTGSMGDAIGRIQDDLSDITEKVRAAQPDSRFAVTAFGDQQVDGDRVFTLHQGLTYDLDAVKRGVDDLTFDRGANSMGPAEDWINGLWQIAHGSGGGTVFREDASPIIVLIGDASSHNPSMGHYLDDTIPALQNAGIRVVGVDIDTPIGDGLNGTGFANNPNFPNQRDIPPIDPGQADRVIRETNGKMIEGVDSDAVVEAIVEGLSNLPTAVGHQLDACDSALTVTLTPPVRTVTSGGVADFAETVEVAADAPQGTRLTCTVQFVVGAGGAPGTESVGANAVADPELIQTITIDVNDVGAPVVTVDNRTVRTTNPGGVRVEFTATAEDAVDGPLPVVCVPASGSLFPVGRTGVTCSATDAAGNTGTAEATVEVLQDPLPPPPPTTPPPTPAPPTPVPPAPPAPTPVPPTADVSVRVGITPATTYAGRVATARFTLANAGPETATGVVLTTAWPKTPNAADRTLARLTRCTTAAPCIIPAGGRIEVTQRARYRTAVNAEVHGTAIATLPDRRPENNTARARLRVLQPRLTVVPAVVEPGQVVVARGTDFPPGVRVGLSWSAGITAAAGQPVVTGRDGTFEAQVLVLRKDVLGPRRLRTGVSDLDRLERPVLVVPRTLQPPDFAGRG</sequence>
<dbReference type="CDD" id="cd00198">
    <property type="entry name" value="vWFA"/>
    <property type="match status" value="1"/>
</dbReference>
<dbReference type="KEGG" id="spad:DVK44_02380"/>
<feature type="region of interest" description="Disordered" evidence="2">
    <location>
        <begin position="431"/>
        <end position="468"/>
    </location>
</feature>
<reference evidence="5" key="1">
    <citation type="submission" date="2018-07" db="EMBL/GenBank/DDBJ databases">
        <authorList>
            <person name="Zhao J."/>
        </authorList>
    </citation>
    <scope>NUCLEOTIDE SEQUENCE [LARGE SCALE GENOMIC DNA]</scope>
    <source>
        <strain evidence="5">GSSD-12</strain>
    </source>
</reference>
<dbReference type="Pfam" id="PF00092">
    <property type="entry name" value="VWA"/>
    <property type="match status" value="1"/>
</dbReference>
<dbReference type="AlphaFoldDB" id="A0A345I037"/>
<dbReference type="Gene3D" id="3.40.50.410">
    <property type="entry name" value="von Willebrand factor, type A domain"/>
    <property type="match status" value="1"/>
</dbReference>
<dbReference type="InterPro" id="IPR003410">
    <property type="entry name" value="HYR_dom"/>
</dbReference>
<dbReference type="PROSITE" id="PS50234">
    <property type="entry name" value="VWFA"/>
    <property type="match status" value="1"/>
</dbReference>
<evidence type="ECO:0000256" key="2">
    <source>
        <dbReference type="SAM" id="MobiDB-lite"/>
    </source>
</evidence>
<feature type="region of interest" description="Disordered" evidence="2">
    <location>
        <begin position="1"/>
        <end position="21"/>
    </location>
</feature>
<feature type="compositionally biased region" description="Pro residues" evidence="2">
    <location>
        <begin position="434"/>
        <end position="465"/>
    </location>
</feature>
<dbReference type="SUPFAM" id="SSF53300">
    <property type="entry name" value="vWA-like"/>
    <property type="match status" value="1"/>
</dbReference>
<protein>
    <submittedName>
        <fullName evidence="4">HYR domain-containing protein</fullName>
    </submittedName>
</protein>
<evidence type="ECO:0000313" key="5">
    <source>
        <dbReference type="Proteomes" id="UP000253868"/>
    </source>
</evidence>
<dbReference type="Pfam" id="PF02494">
    <property type="entry name" value="HYR"/>
    <property type="match status" value="1"/>
</dbReference>
<proteinExistence type="predicted"/>
<keyword evidence="5" id="KW-1185">Reference proteome</keyword>